<proteinExistence type="inferred from homology"/>
<dbReference type="SUPFAM" id="SSF52518">
    <property type="entry name" value="Thiamin diphosphate-binding fold (THDP-binding)"/>
    <property type="match status" value="2"/>
</dbReference>
<dbReference type="CDD" id="cd07035">
    <property type="entry name" value="TPP_PYR_POX_like"/>
    <property type="match status" value="1"/>
</dbReference>
<feature type="domain" description="Thiamine pyrophosphate enzyme N-terminal TPP-binding" evidence="6">
    <location>
        <begin position="2"/>
        <end position="114"/>
    </location>
</feature>
<dbReference type="InterPro" id="IPR029035">
    <property type="entry name" value="DHS-like_NAD/FAD-binding_dom"/>
</dbReference>
<reference evidence="7" key="1">
    <citation type="submission" date="2020-05" db="EMBL/GenBank/DDBJ databases">
        <authorList>
            <person name="Chiriac C."/>
            <person name="Salcher M."/>
            <person name="Ghai R."/>
            <person name="Kavagutti S V."/>
        </authorList>
    </citation>
    <scope>NUCLEOTIDE SEQUENCE</scope>
</reference>
<dbReference type="GO" id="GO:0005948">
    <property type="term" value="C:acetolactate synthase complex"/>
    <property type="evidence" value="ECO:0007669"/>
    <property type="project" value="TreeGrafter"/>
</dbReference>
<dbReference type="InterPro" id="IPR011766">
    <property type="entry name" value="TPP_enzyme_TPP-bd"/>
</dbReference>
<organism evidence="7">
    <name type="scientific">freshwater metagenome</name>
    <dbReference type="NCBI Taxonomy" id="449393"/>
    <lineage>
        <taxon>unclassified sequences</taxon>
        <taxon>metagenomes</taxon>
        <taxon>ecological metagenomes</taxon>
    </lineage>
</organism>
<dbReference type="GO" id="GO:0000287">
    <property type="term" value="F:magnesium ion binding"/>
    <property type="evidence" value="ECO:0007669"/>
    <property type="project" value="InterPro"/>
</dbReference>
<dbReference type="CDD" id="cd00568">
    <property type="entry name" value="TPP_enzymes"/>
    <property type="match status" value="1"/>
</dbReference>
<dbReference type="Pfam" id="PF02776">
    <property type="entry name" value="TPP_enzyme_N"/>
    <property type="match status" value="1"/>
</dbReference>
<comment type="similarity">
    <text evidence="1 3">Belongs to the TPP enzyme family.</text>
</comment>
<dbReference type="EMBL" id="CAESAJ010000088">
    <property type="protein sequence ID" value="CAB4339732.1"/>
    <property type="molecule type" value="Genomic_DNA"/>
</dbReference>
<dbReference type="Pfam" id="PF00205">
    <property type="entry name" value="TPP_enzyme_M"/>
    <property type="match status" value="1"/>
</dbReference>
<evidence type="ECO:0000256" key="3">
    <source>
        <dbReference type="RuleBase" id="RU362132"/>
    </source>
</evidence>
<evidence type="ECO:0000259" key="5">
    <source>
        <dbReference type="Pfam" id="PF02775"/>
    </source>
</evidence>
<dbReference type="Gene3D" id="3.40.50.970">
    <property type="match status" value="2"/>
</dbReference>
<dbReference type="GO" id="GO:0050660">
    <property type="term" value="F:flavin adenine dinucleotide binding"/>
    <property type="evidence" value="ECO:0007669"/>
    <property type="project" value="TreeGrafter"/>
</dbReference>
<dbReference type="InterPro" id="IPR012000">
    <property type="entry name" value="Thiamin_PyroP_enz_cen_dom"/>
</dbReference>
<protein>
    <submittedName>
        <fullName evidence="7">Unannotated protein</fullName>
    </submittedName>
</protein>
<dbReference type="PANTHER" id="PTHR18968">
    <property type="entry name" value="THIAMINE PYROPHOSPHATE ENZYMES"/>
    <property type="match status" value="1"/>
</dbReference>
<dbReference type="GO" id="GO:0003984">
    <property type="term" value="F:acetolactate synthase activity"/>
    <property type="evidence" value="ECO:0007669"/>
    <property type="project" value="TreeGrafter"/>
</dbReference>
<dbReference type="Pfam" id="PF02775">
    <property type="entry name" value="TPP_enzyme_C"/>
    <property type="match status" value="1"/>
</dbReference>
<evidence type="ECO:0000313" key="7">
    <source>
        <dbReference type="EMBL" id="CAB4339732.1"/>
    </source>
</evidence>
<evidence type="ECO:0000256" key="2">
    <source>
        <dbReference type="ARBA" id="ARBA00023052"/>
    </source>
</evidence>
<dbReference type="GO" id="GO:0009097">
    <property type="term" value="P:isoleucine biosynthetic process"/>
    <property type="evidence" value="ECO:0007669"/>
    <property type="project" value="TreeGrafter"/>
</dbReference>
<name>A0A6J5ZEZ1_9ZZZZ</name>
<dbReference type="InterPro" id="IPR029061">
    <property type="entry name" value="THDP-binding"/>
</dbReference>
<feature type="domain" description="Thiamine pyrophosphate enzyme central" evidence="4">
    <location>
        <begin position="190"/>
        <end position="318"/>
    </location>
</feature>
<accession>A0A6J5ZEZ1</accession>
<dbReference type="Gene3D" id="3.40.50.1220">
    <property type="entry name" value="TPP-binding domain"/>
    <property type="match status" value="1"/>
</dbReference>
<dbReference type="InterPro" id="IPR045229">
    <property type="entry name" value="TPP_enz"/>
</dbReference>
<gene>
    <name evidence="7" type="ORF">UFOPK3770_00856</name>
</gene>
<dbReference type="AlphaFoldDB" id="A0A6J5ZEZ1"/>
<dbReference type="InterPro" id="IPR012001">
    <property type="entry name" value="Thiamin_PyroP_enz_TPP-bd_dom"/>
</dbReference>
<keyword evidence="2 3" id="KW-0786">Thiamine pyrophosphate</keyword>
<dbReference type="GO" id="GO:0030976">
    <property type="term" value="F:thiamine pyrophosphate binding"/>
    <property type="evidence" value="ECO:0007669"/>
    <property type="project" value="InterPro"/>
</dbReference>
<evidence type="ECO:0000259" key="4">
    <source>
        <dbReference type="Pfam" id="PF00205"/>
    </source>
</evidence>
<sequence>MDLLWQAGIRVTFGIPGVHNLAFWDALGPNRPTITGVRHEQTAAYAADGLARVTGKLSVALTTTGPGAANTIAAFGEAAISGSPILVIASEAPIAKRSAEGSRGLLHEMDDQAALFAPLAKKLLGISMAVSVTDGTTAVDVIAELIRDLQRAPAGAGYIGIPADVLGQPFTGSLPIIAIAQESAEFDTAATVTTLENAQKIVIWAGGGAVDSSLGIERIAAHWNAPVLTSFAGRGIAAQSPLCVNAPIHEPEVEELLGNADALVVFGSQLDGMNTKNWSIKWPETIVLIDADPTFAMRNINPTAVITTSDIDAVVRELLSDTKPRDSWCDPVEIGSRVRARLHTDKRSSRGISLVETVEKHWPDDAVIICDMAVAGYWTGVYAQQPRPRRLAYPVGWGTLGFALPAAIGPASAGIQTLAICGDGGVAFALGELGTIVQENLPYTLLIVDDGGYGMLRFDQIVMGHPERGVDLVSPDWALLAAAFGLSFTETDLENLGDALTLKQPGIILLREKLHPPKSTSPRWNERD</sequence>
<feature type="domain" description="Thiamine pyrophosphate enzyme TPP-binding" evidence="5">
    <location>
        <begin position="377"/>
        <end position="500"/>
    </location>
</feature>
<dbReference type="SUPFAM" id="SSF52467">
    <property type="entry name" value="DHS-like NAD/FAD-binding domain"/>
    <property type="match status" value="1"/>
</dbReference>
<dbReference type="GO" id="GO:0009099">
    <property type="term" value="P:L-valine biosynthetic process"/>
    <property type="evidence" value="ECO:0007669"/>
    <property type="project" value="TreeGrafter"/>
</dbReference>
<dbReference type="PANTHER" id="PTHR18968:SF167">
    <property type="entry name" value="ACETOLACTATE SYNTHASE LARGE SUBUNIT ILVB2-RELATED"/>
    <property type="match status" value="1"/>
</dbReference>
<evidence type="ECO:0000256" key="1">
    <source>
        <dbReference type="ARBA" id="ARBA00007812"/>
    </source>
</evidence>
<evidence type="ECO:0000259" key="6">
    <source>
        <dbReference type="Pfam" id="PF02776"/>
    </source>
</evidence>